<dbReference type="PANTHER" id="PTHR33886:SF8">
    <property type="entry name" value="UNSATURATED RHAMNOGALACTURONAN HYDROLASE (EUROFUNG)"/>
    <property type="match status" value="1"/>
</dbReference>
<protein>
    <recommendedName>
        <fullName evidence="5">Glycosyl hydrolase family 88</fullName>
    </recommendedName>
</protein>
<dbReference type="KEGG" id="aal:EP13_11665"/>
<name>A0A075P7M8_9ALTE</name>
<gene>
    <name evidence="3" type="ORF">EP13_11665</name>
</gene>
<evidence type="ECO:0000256" key="1">
    <source>
        <dbReference type="ARBA" id="ARBA00022801"/>
    </source>
</evidence>
<dbReference type="GeneID" id="78255558"/>
<dbReference type="Gene3D" id="1.50.10.10">
    <property type="match status" value="1"/>
</dbReference>
<proteinExistence type="predicted"/>
<dbReference type="Proteomes" id="UP000056090">
    <property type="component" value="Chromosome"/>
</dbReference>
<dbReference type="EMBL" id="CP008849">
    <property type="protein sequence ID" value="AIF99287.1"/>
    <property type="molecule type" value="Genomic_DNA"/>
</dbReference>
<evidence type="ECO:0008006" key="5">
    <source>
        <dbReference type="Google" id="ProtNLM"/>
    </source>
</evidence>
<dbReference type="AlphaFoldDB" id="A0A075P7M8"/>
<dbReference type="PATRIC" id="fig|589873.4.peg.2656"/>
<dbReference type="InterPro" id="IPR008928">
    <property type="entry name" value="6-hairpin_glycosidase_sf"/>
</dbReference>
<feature type="signal peptide" evidence="2">
    <location>
        <begin position="1"/>
        <end position="23"/>
    </location>
</feature>
<evidence type="ECO:0000313" key="3">
    <source>
        <dbReference type="EMBL" id="AIF99287.1"/>
    </source>
</evidence>
<dbReference type="GO" id="GO:0005975">
    <property type="term" value="P:carbohydrate metabolic process"/>
    <property type="evidence" value="ECO:0007669"/>
    <property type="project" value="InterPro"/>
</dbReference>
<reference evidence="3 4" key="1">
    <citation type="submission" date="2014-06" db="EMBL/GenBank/DDBJ databases">
        <title>Genomes of Alteromonas australica, a world apart.</title>
        <authorList>
            <person name="Gonzaga A."/>
            <person name="Lopez-Perez M."/>
            <person name="Rodriguez-Valera F."/>
        </authorList>
    </citation>
    <scope>NUCLEOTIDE SEQUENCE [LARGE SCALE GENOMIC DNA]</scope>
    <source>
        <strain evidence="3 4">H 17</strain>
    </source>
</reference>
<dbReference type="RefSeq" id="WP_044057390.1">
    <property type="nucleotide sequence ID" value="NZ_CBCSKJ010000003.1"/>
</dbReference>
<keyword evidence="2" id="KW-0732">Signal</keyword>
<evidence type="ECO:0000256" key="2">
    <source>
        <dbReference type="SAM" id="SignalP"/>
    </source>
</evidence>
<feature type="chain" id="PRO_5009743201" description="Glycosyl hydrolase family 88" evidence="2">
    <location>
        <begin position="24"/>
        <end position="398"/>
    </location>
</feature>
<dbReference type="eggNOG" id="COG4225">
    <property type="taxonomic scope" value="Bacteria"/>
</dbReference>
<keyword evidence="4" id="KW-1185">Reference proteome</keyword>
<dbReference type="KEGG" id="aaus:EP12_12345"/>
<keyword evidence="1" id="KW-0378">Hydrolase</keyword>
<accession>A0A075P7M8</accession>
<dbReference type="InterPro" id="IPR012341">
    <property type="entry name" value="6hp_glycosidase-like_sf"/>
</dbReference>
<evidence type="ECO:0000313" key="4">
    <source>
        <dbReference type="Proteomes" id="UP000056090"/>
    </source>
</evidence>
<dbReference type="InterPro" id="IPR010905">
    <property type="entry name" value="Glyco_hydro_88"/>
</dbReference>
<dbReference type="SUPFAM" id="SSF48208">
    <property type="entry name" value="Six-hairpin glycosidases"/>
    <property type="match status" value="1"/>
</dbReference>
<dbReference type="Pfam" id="PF07470">
    <property type="entry name" value="Glyco_hydro_88"/>
    <property type="match status" value="1"/>
</dbReference>
<dbReference type="GO" id="GO:0016787">
    <property type="term" value="F:hydrolase activity"/>
    <property type="evidence" value="ECO:0007669"/>
    <property type="project" value="UniProtKB-KW"/>
</dbReference>
<dbReference type="OrthoDB" id="6381507at2"/>
<dbReference type="PANTHER" id="PTHR33886">
    <property type="entry name" value="UNSATURATED RHAMNOGALACTURONAN HYDROLASE (EUROFUNG)"/>
    <property type="match status" value="1"/>
</dbReference>
<organism evidence="3 4">
    <name type="scientific">Alteromonas australica</name>
    <dbReference type="NCBI Taxonomy" id="589873"/>
    <lineage>
        <taxon>Bacteria</taxon>
        <taxon>Pseudomonadati</taxon>
        <taxon>Pseudomonadota</taxon>
        <taxon>Gammaproteobacteria</taxon>
        <taxon>Alteromonadales</taxon>
        <taxon>Alteromonadaceae</taxon>
        <taxon>Alteromonas/Salinimonas group</taxon>
        <taxon>Alteromonas</taxon>
    </lineage>
</organism>
<sequence>MLKHLLSAAALLASSLTLSVGYAESLPSLDNTKPWSIRMIESEMTRFPEAWQIDWDEKPQWDYVHGLNLLAITEVYKKTKNPDYLRYVEGYYDMLVNEDGSIKTYVKEKYNIDMVNPGRVLFFLYETTGNVKYKKAADTLRAQLDTHPRTAQGGFWHKKRYPHQMWLDGLYMGAPFYAEYIVKYGDMSELDDVFLQFELIEENLYDEDTGLPRHGWDASKQQKWADSETGLSDNHWSRALGWYAMALVDVLAIVPTDHPKTPWLNARFQSFIDAALKYQDVSGNWYQVTDKGDLNGNYLEASGTAMITYAIAKGVELKFLPAKYKKYAQKGFSGLVDQMISVKPDSNVITLENVCRVAGLGGSPYRDGSFEYYLSEPIRPNDAKGVGPFIMAAHFLDQ</sequence>
<dbReference type="InterPro" id="IPR052043">
    <property type="entry name" value="PolySaccharide_Degr_Enz"/>
</dbReference>